<gene>
    <name evidence="1" type="ORF">ENSA7_03160</name>
</gene>
<evidence type="ECO:0000313" key="1">
    <source>
        <dbReference type="EMBL" id="PRQ09959.1"/>
    </source>
</evidence>
<reference evidence="1 2" key="1">
    <citation type="submission" date="2018-03" db="EMBL/GenBank/DDBJ databases">
        <title>Draft Genome Sequences of the Obligatory Marine Myxobacteria Enhygromyxa salina SWB007.</title>
        <authorList>
            <person name="Poehlein A."/>
            <person name="Moghaddam J.A."/>
            <person name="Harms H."/>
            <person name="Alanjari M."/>
            <person name="Koenig G.M."/>
            <person name="Daniel R."/>
            <person name="Schaeberle T.F."/>
        </authorList>
    </citation>
    <scope>NUCLEOTIDE SEQUENCE [LARGE SCALE GENOMIC DNA]</scope>
    <source>
        <strain evidence="1 2">SWB007</strain>
    </source>
</reference>
<comment type="caution">
    <text evidence="1">The sequence shown here is derived from an EMBL/GenBank/DDBJ whole genome shotgun (WGS) entry which is preliminary data.</text>
</comment>
<evidence type="ECO:0000313" key="2">
    <source>
        <dbReference type="Proteomes" id="UP000238823"/>
    </source>
</evidence>
<proteinExistence type="predicted"/>
<dbReference type="EMBL" id="PVNL01000005">
    <property type="protein sequence ID" value="PRQ09959.1"/>
    <property type="molecule type" value="Genomic_DNA"/>
</dbReference>
<dbReference type="AlphaFoldDB" id="A0A2S9YY23"/>
<name>A0A2S9YY23_9BACT</name>
<protein>
    <submittedName>
        <fullName evidence="1">Uncharacterized protein</fullName>
    </submittedName>
</protein>
<accession>A0A2S9YY23</accession>
<dbReference type="RefSeq" id="WP_146157209.1">
    <property type="nucleotide sequence ID" value="NZ_PVNL01000005.1"/>
</dbReference>
<sequence>MKTAPNYISYQGYATLYGFEYDGSGRDMVDTLRKVGMTLASPGSGKVVVLDDTCEERRDISAADFQRMVRSTASLWFKVWTAKGSDLLCNVQRHGGWWCEYYVIGYLQADAAPLVEKLVQRFVAASHRHQEQFLIVDWQNRAEEVDWNDIWEKTATYDGEALEVMGIPSRLESQFNGVFEGTSETHLTNHRLLTTSSSRLSD</sequence>
<organism evidence="1 2">
    <name type="scientific">Enhygromyxa salina</name>
    <dbReference type="NCBI Taxonomy" id="215803"/>
    <lineage>
        <taxon>Bacteria</taxon>
        <taxon>Pseudomonadati</taxon>
        <taxon>Myxococcota</taxon>
        <taxon>Polyangia</taxon>
        <taxon>Nannocystales</taxon>
        <taxon>Nannocystaceae</taxon>
        <taxon>Enhygromyxa</taxon>
    </lineage>
</organism>
<dbReference type="Proteomes" id="UP000238823">
    <property type="component" value="Unassembled WGS sequence"/>
</dbReference>